<dbReference type="Gene3D" id="1.10.10.10">
    <property type="entry name" value="Winged helix-like DNA-binding domain superfamily/Winged helix DNA-binding domain"/>
    <property type="match status" value="1"/>
</dbReference>
<dbReference type="RefSeq" id="WP_184870089.1">
    <property type="nucleotide sequence ID" value="NZ_JACHIR010000003.1"/>
</dbReference>
<dbReference type="Gene3D" id="3.30.450.40">
    <property type="match status" value="1"/>
</dbReference>
<dbReference type="InterPro" id="IPR036388">
    <property type="entry name" value="WH-like_DNA-bd_sf"/>
</dbReference>
<dbReference type="EMBL" id="JACHIR010000003">
    <property type="protein sequence ID" value="MBB5897632.1"/>
    <property type="molecule type" value="Genomic_DNA"/>
</dbReference>
<name>A0A7W9KRZ6_9PSEU</name>
<proteinExistence type="predicted"/>
<dbReference type="GO" id="GO:0003723">
    <property type="term" value="F:RNA binding"/>
    <property type="evidence" value="ECO:0007669"/>
    <property type="project" value="InterPro"/>
</dbReference>
<feature type="domain" description="ANTAR" evidence="3">
    <location>
        <begin position="178"/>
        <end position="239"/>
    </location>
</feature>
<keyword evidence="1" id="KW-0805">Transcription regulation</keyword>
<gene>
    <name evidence="4" type="ORF">BJ998_008891</name>
</gene>
<comment type="caution">
    <text evidence="4">The sequence shown here is derived from an EMBL/GenBank/DDBJ whole genome shotgun (WGS) entry which is preliminary data.</text>
</comment>
<keyword evidence="2" id="KW-0804">Transcription</keyword>
<reference evidence="4 5" key="1">
    <citation type="submission" date="2020-08" db="EMBL/GenBank/DDBJ databases">
        <title>Sequencing the genomes of 1000 actinobacteria strains.</title>
        <authorList>
            <person name="Klenk H.-P."/>
        </authorList>
    </citation>
    <scope>NUCLEOTIDE SEQUENCE [LARGE SCALE GENOMIC DNA]</scope>
    <source>
        <strain evidence="4 5">DSM 43851</strain>
    </source>
</reference>
<evidence type="ECO:0000313" key="4">
    <source>
        <dbReference type="EMBL" id="MBB5897632.1"/>
    </source>
</evidence>
<evidence type="ECO:0000259" key="3">
    <source>
        <dbReference type="PROSITE" id="PS50921"/>
    </source>
</evidence>
<keyword evidence="5" id="KW-1185">Reference proteome</keyword>
<dbReference type="SUPFAM" id="SSF55781">
    <property type="entry name" value="GAF domain-like"/>
    <property type="match status" value="1"/>
</dbReference>
<accession>A0A7W9KRZ6</accession>
<protein>
    <recommendedName>
        <fullName evidence="3">ANTAR domain-containing protein</fullName>
    </recommendedName>
</protein>
<evidence type="ECO:0000313" key="5">
    <source>
        <dbReference type="Proteomes" id="UP000585638"/>
    </source>
</evidence>
<dbReference type="InterPro" id="IPR003018">
    <property type="entry name" value="GAF"/>
</dbReference>
<evidence type="ECO:0000256" key="1">
    <source>
        <dbReference type="ARBA" id="ARBA00023015"/>
    </source>
</evidence>
<dbReference type="PROSITE" id="PS50921">
    <property type="entry name" value="ANTAR"/>
    <property type="match status" value="1"/>
</dbReference>
<dbReference type="InterPro" id="IPR029016">
    <property type="entry name" value="GAF-like_dom_sf"/>
</dbReference>
<organism evidence="4 5">
    <name type="scientific">Kutzneria kofuensis</name>
    <dbReference type="NCBI Taxonomy" id="103725"/>
    <lineage>
        <taxon>Bacteria</taxon>
        <taxon>Bacillati</taxon>
        <taxon>Actinomycetota</taxon>
        <taxon>Actinomycetes</taxon>
        <taxon>Pseudonocardiales</taxon>
        <taxon>Pseudonocardiaceae</taxon>
        <taxon>Kutzneria</taxon>
    </lineage>
</organism>
<dbReference type="AlphaFoldDB" id="A0A7W9KRZ6"/>
<sequence length="244" mass="26290">MPRAVRASRDHVPTRSLAQFSEALARAGSLRPLMRLVADRSRTLLGVPAVGVLLHDCTGAPITEGSAADQRFTPLFALQDRPGPSQECYRAGQSVALTYEGAIQEGRSEVAAVMEGCGVAAIEALPLRTHAETSRGETVGALTLFCETQLTSAHRRLRCVVQGMATLGLTAFTLRHDADLATELVERLQDRVRQNAVIAQATGVLAERHRISIAQASELLVTISREYNLPLHQVACDVLTDMEG</sequence>
<dbReference type="Proteomes" id="UP000585638">
    <property type="component" value="Unassembled WGS sequence"/>
</dbReference>
<dbReference type="Pfam" id="PF01590">
    <property type="entry name" value="GAF"/>
    <property type="match status" value="1"/>
</dbReference>
<dbReference type="InterPro" id="IPR005561">
    <property type="entry name" value="ANTAR"/>
</dbReference>
<evidence type="ECO:0000256" key="2">
    <source>
        <dbReference type="ARBA" id="ARBA00023163"/>
    </source>
</evidence>
<dbReference type="Pfam" id="PF03861">
    <property type="entry name" value="ANTAR"/>
    <property type="match status" value="1"/>
</dbReference>
<dbReference type="SMART" id="SM01012">
    <property type="entry name" value="ANTAR"/>
    <property type="match status" value="1"/>
</dbReference>